<dbReference type="EMBL" id="JBIHMK010000104">
    <property type="protein sequence ID" value="MFH0250911.1"/>
    <property type="molecule type" value="Genomic_DNA"/>
</dbReference>
<dbReference type="RefSeq" id="WP_279951601.1">
    <property type="nucleotide sequence ID" value="NZ_BAABEN010000025.1"/>
</dbReference>
<dbReference type="SUPFAM" id="SSF55729">
    <property type="entry name" value="Acyl-CoA N-acyltransferases (Nat)"/>
    <property type="match status" value="1"/>
</dbReference>
<dbReference type="Gene3D" id="3.40.630.30">
    <property type="match status" value="1"/>
</dbReference>
<keyword evidence="3" id="KW-1185">Reference proteome</keyword>
<evidence type="ECO:0000259" key="1">
    <source>
        <dbReference type="PROSITE" id="PS51186"/>
    </source>
</evidence>
<dbReference type="InterPro" id="IPR000182">
    <property type="entry name" value="GNAT_dom"/>
</dbReference>
<feature type="domain" description="N-acetyltransferase" evidence="1">
    <location>
        <begin position="4"/>
        <end position="162"/>
    </location>
</feature>
<sequence>MTVPAIRTALVPSSEILGLRWEVLRPGLPREAAVFPEDSDPAAFHIASYEGDAPEVLGCGTFFPEPFPGPLRGASAGPPDLAATAYRFRGMASAPAARGRGHGAAVLRAGTAEAAARGAALLWCNGRTTARGFYERQGFRTHGEEFVIEGVGPHLVFVREIRPRTRPAGDVAGRP</sequence>
<dbReference type="Pfam" id="PF00583">
    <property type="entry name" value="Acetyltransf_1"/>
    <property type="match status" value="1"/>
</dbReference>
<proteinExistence type="predicted"/>
<comment type="caution">
    <text evidence="2">The sequence shown here is derived from an EMBL/GenBank/DDBJ whole genome shotgun (WGS) entry which is preliminary data.</text>
</comment>
<gene>
    <name evidence="2" type="ORF">ACG5V6_22185</name>
</gene>
<evidence type="ECO:0000313" key="2">
    <source>
        <dbReference type="EMBL" id="MFH0250911.1"/>
    </source>
</evidence>
<dbReference type="Proteomes" id="UP001607069">
    <property type="component" value="Unassembled WGS sequence"/>
</dbReference>
<accession>A0ABW7HZC1</accession>
<protein>
    <submittedName>
        <fullName evidence="2">GNAT family N-acetyltransferase</fullName>
    </submittedName>
</protein>
<dbReference type="PROSITE" id="PS51186">
    <property type="entry name" value="GNAT"/>
    <property type="match status" value="1"/>
</dbReference>
<dbReference type="InterPro" id="IPR016181">
    <property type="entry name" value="Acyl_CoA_acyltransferase"/>
</dbReference>
<name>A0ABW7HZC1_9ACTN</name>
<organism evidence="2 3">
    <name type="scientific">Streptomyces chitinivorans</name>
    <dbReference type="NCBI Taxonomy" id="1257027"/>
    <lineage>
        <taxon>Bacteria</taxon>
        <taxon>Bacillati</taxon>
        <taxon>Actinomycetota</taxon>
        <taxon>Actinomycetes</taxon>
        <taxon>Kitasatosporales</taxon>
        <taxon>Streptomycetaceae</taxon>
        <taxon>Streptomyces</taxon>
    </lineage>
</organism>
<evidence type="ECO:0000313" key="3">
    <source>
        <dbReference type="Proteomes" id="UP001607069"/>
    </source>
</evidence>
<reference evidence="2 3" key="1">
    <citation type="submission" date="2024-10" db="EMBL/GenBank/DDBJ databases">
        <authorList>
            <person name="Cho J.-C."/>
        </authorList>
    </citation>
    <scope>NUCLEOTIDE SEQUENCE [LARGE SCALE GENOMIC DNA]</scope>
    <source>
        <strain evidence="2 3">KCTC29696</strain>
    </source>
</reference>